<evidence type="ECO:0000313" key="2">
    <source>
        <dbReference type="Proteomes" id="UP001596445"/>
    </source>
</evidence>
<reference evidence="1 2" key="1">
    <citation type="journal article" date="2019" name="Int. J. Syst. Evol. Microbiol.">
        <title>The Global Catalogue of Microorganisms (GCM) 10K type strain sequencing project: providing services to taxonomists for standard genome sequencing and annotation.</title>
        <authorList>
            <consortium name="The Broad Institute Genomics Platform"/>
            <consortium name="The Broad Institute Genome Sequencing Center for Infectious Disease"/>
            <person name="Wu L."/>
            <person name="Ma J."/>
        </authorList>
    </citation>
    <scope>NUCLEOTIDE SEQUENCE [LARGE SCALE GENOMIC DNA]</scope>
    <source>
        <strain evidence="1 2">JCM 30072</strain>
    </source>
</reference>
<organism evidence="1 2">
    <name type="scientific">Halovenus salina</name>
    <dbReference type="NCBI Taxonomy" id="1510225"/>
    <lineage>
        <taxon>Archaea</taxon>
        <taxon>Methanobacteriati</taxon>
        <taxon>Methanobacteriota</taxon>
        <taxon>Stenosarchaea group</taxon>
        <taxon>Halobacteria</taxon>
        <taxon>Halobacteriales</taxon>
        <taxon>Haloarculaceae</taxon>
        <taxon>Halovenus</taxon>
    </lineage>
</organism>
<dbReference type="GeneID" id="76631019"/>
<name>A0ABD5W4L5_9EURY</name>
<dbReference type="Proteomes" id="UP001596445">
    <property type="component" value="Unassembled WGS sequence"/>
</dbReference>
<comment type="caution">
    <text evidence="1">The sequence shown here is derived from an EMBL/GenBank/DDBJ whole genome shotgun (WGS) entry which is preliminary data.</text>
</comment>
<accession>A0ABD5W4L5</accession>
<gene>
    <name evidence="1" type="ORF">ACFQQG_13120</name>
</gene>
<protein>
    <submittedName>
        <fullName evidence="1">Uncharacterized protein</fullName>
    </submittedName>
</protein>
<dbReference type="RefSeq" id="WP_267161675.1">
    <property type="nucleotide sequence ID" value="NZ_CP112972.1"/>
</dbReference>
<dbReference type="EMBL" id="JBHSZI010000001">
    <property type="protein sequence ID" value="MFC7058937.1"/>
    <property type="molecule type" value="Genomic_DNA"/>
</dbReference>
<evidence type="ECO:0000313" key="1">
    <source>
        <dbReference type="EMBL" id="MFC7058937.1"/>
    </source>
</evidence>
<dbReference type="AlphaFoldDB" id="A0ABD5W4L5"/>
<proteinExistence type="predicted"/>
<sequence length="53" mass="5842">MSSEASDSYQSAIDTAEDLRDDLEAIAASDLPFAYDAERILEELDQTRGDDSE</sequence>
<keyword evidence="2" id="KW-1185">Reference proteome</keyword>